<keyword evidence="1" id="KW-0732">Signal</keyword>
<accession>Q0VN70</accession>
<organism evidence="2 3">
    <name type="scientific">Alcanivorax borkumensis (strain ATCC 700651 / DSM 11573 / NCIMB 13689 / SK2)</name>
    <dbReference type="NCBI Taxonomy" id="393595"/>
    <lineage>
        <taxon>Bacteria</taxon>
        <taxon>Pseudomonadati</taxon>
        <taxon>Pseudomonadota</taxon>
        <taxon>Gammaproteobacteria</taxon>
        <taxon>Oceanospirillales</taxon>
        <taxon>Alcanivoracaceae</taxon>
        <taxon>Alcanivorax</taxon>
    </lineage>
</organism>
<evidence type="ECO:0000313" key="2">
    <source>
        <dbReference type="EMBL" id="CAL17378.1"/>
    </source>
</evidence>
<evidence type="ECO:0008006" key="4">
    <source>
        <dbReference type="Google" id="ProtNLM"/>
    </source>
</evidence>
<feature type="chain" id="PRO_5004178787" description="Histidine kinase" evidence="1">
    <location>
        <begin position="28"/>
        <end position="237"/>
    </location>
</feature>
<dbReference type="STRING" id="393595.ABO_1930"/>
<dbReference type="InterPro" id="IPR010239">
    <property type="entry name" value="CHP02001"/>
</dbReference>
<evidence type="ECO:0000313" key="3">
    <source>
        <dbReference type="Proteomes" id="UP000008871"/>
    </source>
</evidence>
<sequence length="237" mass="24878">MKNVLGLKKTLIASTIAAASVVAPSMAAAEISGSLGIASMYLWRGQDVSAGTANVSGSLDFTTDAGFYAGTWISSAGTAVAGGTTSTETDFYVGFGGEAGGLSYDLSYITYVYPEFDVGAGELGEIILGLGMGGFSATLYSYAGWEKNISDGGDGSTDMSFGDDNYVTLGYDYEDFGILVGTWMYEADDSDYTHVDLSYSPIENLTFTVSKVVDSDKFSPVSDDQDPLFVVGYSFPL</sequence>
<proteinExistence type="predicted"/>
<dbReference type="Proteomes" id="UP000008871">
    <property type="component" value="Chromosome"/>
</dbReference>
<gene>
    <name evidence="2" type="ordered locus">ABO_1930</name>
</gene>
<dbReference type="KEGG" id="abo:ABO_1930"/>
<name>Q0VN70_ALCBS</name>
<dbReference type="HOGENOM" id="CLU_074587_1_0_6"/>
<dbReference type="OrthoDB" id="9793561at2"/>
<dbReference type="Pfam" id="PF09694">
    <property type="entry name" value="Gcw_chp"/>
    <property type="match status" value="1"/>
</dbReference>
<dbReference type="NCBIfam" id="TIGR02001">
    <property type="entry name" value="gcw_chp"/>
    <property type="match status" value="1"/>
</dbReference>
<reference evidence="2 3" key="1">
    <citation type="journal article" date="2006" name="Nat. Biotechnol.">
        <title>Genome sequence of the ubiquitous hydrocarbon-degrading marine bacterium Alcanivorax borkumensis.</title>
        <authorList>
            <person name="Schneiker S."/>
            <person name="Martins dos Santos V.A.P."/>
            <person name="Bartels D."/>
            <person name="Bekel T."/>
            <person name="Brecht M."/>
            <person name="Buhrmester J."/>
            <person name="Chernikova T.N."/>
            <person name="Denaro R."/>
            <person name="Ferrer M."/>
            <person name="Gertler C."/>
            <person name="Goesmann A."/>
            <person name="Golyshina O.V."/>
            <person name="Kaminski F."/>
            <person name="Khachane A.N."/>
            <person name="Lang S."/>
            <person name="Linke B."/>
            <person name="McHardy A.C."/>
            <person name="Meyer F."/>
            <person name="Nechitaylo T."/>
            <person name="Puehler A."/>
            <person name="Regenhardt D."/>
            <person name="Rupp O."/>
            <person name="Sabirova J.S."/>
            <person name="Selbitschka W."/>
            <person name="Yakimov M.M."/>
            <person name="Timmis K.N."/>
            <person name="Vorhoelter F.-J."/>
            <person name="Weidner S."/>
            <person name="Kaiser O."/>
            <person name="Golyshin P.N."/>
        </authorList>
    </citation>
    <scope>NUCLEOTIDE SEQUENCE [LARGE SCALE GENOMIC DNA]</scope>
    <source>
        <strain evidence="3">ATCC 700651 / DSM 11573 / NCIMB 13689 / SK2</strain>
    </source>
</reference>
<protein>
    <recommendedName>
        <fullName evidence="4">Histidine kinase</fullName>
    </recommendedName>
</protein>
<dbReference type="EMBL" id="AM286690">
    <property type="protein sequence ID" value="CAL17378.1"/>
    <property type="molecule type" value="Genomic_DNA"/>
</dbReference>
<dbReference type="RefSeq" id="WP_011589209.1">
    <property type="nucleotide sequence ID" value="NC_008260.1"/>
</dbReference>
<dbReference type="eggNOG" id="ENOG50311I2">
    <property type="taxonomic scope" value="Bacteria"/>
</dbReference>
<keyword evidence="3" id="KW-1185">Reference proteome</keyword>
<feature type="signal peptide" evidence="1">
    <location>
        <begin position="1"/>
        <end position="27"/>
    </location>
</feature>
<evidence type="ECO:0000256" key="1">
    <source>
        <dbReference type="SAM" id="SignalP"/>
    </source>
</evidence>
<dbReference type="AlphaFoldDB" id="Q0VN70"/>